<dbReference type="PANTHER" id="PTHR48258">
    <property type="entry name" value="DUF4218 DOMAIN-CONTAINING PROTEIN-RELATED"/>
    <property type="match status" value="1"/>
</dbReference>
<evidence type="ECO:0000259" key="1">
    <source>
        <dbReference type="Pfam" id="PF13952"/>
    </source>
</evidence>
<protein>
    <recommendedName>
        <fullName evidence="4">Transposable element protein</fullName>
    </recommendedName>
</protein>
<evidence type="ECO:0000259" key="2">
    <source>
        <dbReference type="Pfam" id="PF13960"/>
    </source>
</evidence>
<dbReference type="EMBL" id="AP019302">
    <property type="protein sequence ID" value="BBH05720.1"/>
    <property type="molecule type" value="Genomic_DNA"/>
</dbReference>
<dbReference type="Pfam" id="PF13960">
    <property type="entry name" value="DUF4218"/>
    <property type="match status" value="1"/>
</dbReference>
<name>A0A4Y1RNA1_PRUDU</name>
<dbReference type="AlphaFoldDB" id="A0A4Y1RNA1"/>
<reference evidence="3" key="1">
    <citation type="journal article" date="2019" name="Science">
        <title>Mutation of a bHLH transcription factor allowed almond domestication.</title>
        <authorList>
            <person name="Sanchez-Perez R."/>
            <person name="Pavan S."/>
            <person name="Mazzeo R."/>
            <person name="Moldovan C."/>
            <person name="Aiese Cigliano R."/>
            <person name="Del Cueto J."/>
            <person name="Ricciardi F."/>
            <person name="Lotti C."/>
            <person name="Ricciardi L."/>
            <person name="Dicenta F."/>
            <person name="Lopez-Marques R.L."/>
            <person name="Lindberg Moller B."/>
        </authorList>
    </citation>
    <scope>NUCLEOTIDE SEQUENCE</scope>
</reference>
<evidence type="ECO:0008006" key="4">
    <source>
        <dbReference type="Google" id="ProtNLM"/>
    </source>
</evidence>
<dbReference type="InterPro" id="IPR025312">
    <property type="entry name" value="DUF4216"/>
</dbReference>
<feature type="domain" description="DUF4216" evidence="1">
    <location>
        <begin position="287"/>
        <end position="346"/>
    </location>
</feature>
<gene>
    <name evidence="3" type="ORF">Prudu_017193</name>
</gene>
<dbReference type="InterPro" id="IPR025452">
    <property type="entry name" value="DUF4218"/>
</dbReference>
<feature type="domain" description="DUF4218" evidence="2">
    <location>
        <begin position="39"/>
        <end position="151"/>
    </location>
</feature>
<sequence>MGSHDCHVFMQRLLPGYSTPTAGRCGEANHVVIQIFSQLTVKTLRRTDMFQLHHDIVQVLCKFEMIFPPAFFTSMMHVMVHLPEEALLAGPVNYCWMYPIERLLGELKKSVHNRAKPEGSIIEAWVQYESLTFCGMYLKDVETVFNRPQRNNDGGMRNEKLSVLPKAHDHLEILDEESPHWFVLNNCDEIMAYLDEHEQMMKREHPSHLVARKHRELFPQWFLDSVNKLKSSNSPTYSDELYNLAFGPIRAELFSGCNVNGVKFLGAHEMTSCIRKTAVSMSQVEAKCRWFDTNPNRAGSVKIDHGVLSVNINRTWYDDDPYILANMASQIVYLDDPKAGNGWKVVQKMDHRNVYDIPELDPSDNDVDNVADQCLESSMENDAETLRDTNVIQEPFQIEGVSSVEIPIQSITIDLGDLPDTMLQWALATPMMQLLRRRRRKKIGRPRVMIATITKLFLHV</sequence>
<organism evidence="3">
    <name type="scientific">Prunus dulcis</name>
    <name type="common">Almond</name>
    <name type="synonym">Amygdalus dulcis</name>
    <dbReference type="NCBI Taxonomy" id="3755"/>
    <lineage>
        <taxon>Eukaryota</taxon>
        <taxon>Viridiplantae</taxon>
        <taxon>Streptophyta</taxon>
        <taxon>Embryophyta</taxon>
        <taxon>Tracheophyta</taxon>
        <taxon>Spermatophyta</taxon>
        <taxon>Magnoliopsida</taxon>
        <taxon>eudicotyledons</taxon>
        <taxon>Gunneridae</taxon>
        <taxon>Pentapetalae</taxon>
        <taxon>rosids</taxon>
        <taxon>fabids</taxon>
        <taxon>Rosales</taxon>
        <taxon>Rosaceae</taxon>
        <taxon>Amygdaloideae</taxon>
        <taxon>Amygdaleae</taxon>
        <taxon>Prunus</taxon>
    </lineage>
</organism>
<evidence type="ECO:0000313" key="3">
    <source>
        <dbReference type="EMBL" id="BBH05720.1"/>
    </source>
</evidence>
<proteinExistence type="predicted"/>
<accession>A0A4Y1RNA1</accession>
<dbReference type="Pfam" id="PF13952">
    <property type="entry name" value="DUF4216"/>
    <property type="match status" value="1"/>
</dbReference>